<dbReference type="InterPro" id="IPR058664">
    <property type="entry name" value="ARB_00930-like_C"/>
</dbReference>
<dbReference type="Gene3D" id="3.60.110.10">
    <property type="entry name" value="Carbon-nitrogen hydrolase"/>
    <property type="match status" value="1"/>
</dbReference>
<feature type="chain" id="PRO_5034060078" evidence="3">
    <location>
        <begin position="25"/>
        <end position="865"/>
    </location>
</feature>
<dbReference type="InterPro" id="IPR012338">
    <property type="entry name" value="Beta-lactam/transpept-like"/>
</dbReference>
<dbReference type="Pfam" id="PF00795">
    <property type="entry name" value="CN_hydrolase"/>
    <property type="match status" value="1"/>
</dbReference>
<evidence type="ECO:0000256" key="3">
    <source>
        <dbReference type="SAM" id="SignalP"/>
    </source>
</evidence>
<dbReference type="GeneID" id="59300176"/>
<dbReference type="InterPro" id="IPR036526">
    <property type="entry name" value="C-N_Hydrolase_sf"/>
</dbReference>
<dbReference type="PANTHER" id="PTHR46044:SF1">
    <property type="entry name" value="CN HYDROLASE DOMAIN-CONTAINING PROTEIN"/>
    <property type="match status" value="1"/>
</dbReference>
<dbReference type="SUPFAM" id="SSF56317">
    <property type="entry name" value="Carbon-nitrogen hydrolase"/>
    <property type="match status" value="1"/>
</dbReference>
<feature type="region of interest" description="Disordered" evidence="2">
    <location>
        <begin position="841"/>
        <end position="865"/>
    </location>
</feature>
<evidence type="ECO:0000256" key="2">
    <source>
        <dbReference type="SAM" id="MobiDB-lite"/>
    </source>
</evidence>
<dbReference type="Gene3D" id="3.40.710.10">
    <property type="entry name" value="DD-peptidase/beta-lactamase superfamily"/>
    <property type="match status" value="1"/>
</dbReference>
<protein>
    <submittedName>
        <fullName evidence="5">Beta-lactamase 2</fullName>
    </submittedName>
</protein>
<accession>A0A8H5S766</accession>
<dbReference type="AlphaFoldDB" id="A0A8H5S766"/>
<reference evidence="5 6" key="1">
    <citation type="submission" date="2020-05" db="EMBL/GenBank/DDBJ databases">
        <title>Identification and distribution of gene clusters putatively required for synthesis of sphingolipid metabolism inhibitors in phylogenetically diverse species of the filamentous fungus Fusarium.</title>
        <authorList>
            <person name="Kim H.-S."/>
            <person name="Busman M."/>
            <person name="Brown D.W."/>
            <person name="Divon H."/>
            <person name="Uhlig S."/>
            <person name="Proctor R.H."/>
        </authorList>
    </citation>
    <scope>NUCLEOTIDE SEQUENCE [LARGE SCALE GENOMIC DNA]</scope>
    <source>
        <strain evidence="5 6">NRRL 66243</strain>
    </source>
</reference>
<feature type="domain" description="CN hydrolase" evidence="4">
    <location>
        <begin position="527"/>
        <end position="806"/>
    </location>
</feature>
<dbReference type="GO" id="GO:0003824">
    <property type="term" value="F:catalytic activity"/>
    <property type="evidence" value="ECO:0007669"/>
    <property type="project" value="InterPro"/>
</dbReference>
<dbReference type="PROSITE" id="PS50263">
    <property type="entry name" value="CN_HYDROLASE"/>
    <property type="match status" value="1"/>
</dbReference>
<evidence type="ECO:0000256" key="1">
    <source>
        <dbReference type="ARBA" id="ARBA00008129"/>
    </source>
</evidence>
<gene>
    <name evidence="5" type="ORF">FTJAE_1781</name>
</gene>
<keyword evidence="3" id="KW-0732">Signal</keyword>
<keyword evidence="6" id="KW-1185">Reference proteome</keyword>
<organism evidence="5 6">
    <name type="scientific">Fusarium tjaetaba</name>
    <dbReference type="NCBI Taxonomy" id="1567544"/>
    <lineage>
        <taxon>Eukaryota</taxon>
        <taxon>Fungi</taxon>
        <taxon>Dikarya</taxon>
        <taxon>Ascomycota</taxon>
        <taxon>Pezizomycotina</taxon>
        <taxon>Sordariomycetes</taxon>
        <taxon>Hypocreomycetidae</taxon>
        <taxon>Hypocreales</taxon>
        <taxon>Nectriaceae</taxon>
        <taxon>Fusarium</taxon>
        <taxon>Fusarium fujikuroi species complex</taxon>
    </lineage>
</organism>
<dbReference type="CDD" id="cd07564">
    <property type="entry name" value="nitrilases_CHs"/>
    <property type="match status" value="1"/>
</dbReference>
<dbReference type="Pfam" id="PF00144">
    <property type="entry name" value="Beta-lactamase"/>
    <property type="match status" value="1"/>
</dbReference>
<dbReference type="OrthoDB" id="10250282at2759"/>
<comment type="caution">
    <text evidence="5">The sequence shown here is derived from an EMBL/GenBank/DDBJ whole genome shotgun (WGS) entry which is preliminary data.</text>
</comment>
<dbReference type="Pfam" id="PF26335">
    <property type="entry name" value="ARB_00930_C"/>
    <property type="match status" value="1"/>
</dbReference>
<proteinExistence type="inferred from homology"/>
<name>A0A8H5S766_9HYPO</name>
<dbReference type="InterPro" id="IPR001466">
    <property type="entry name" value="Beta-lactam-related"/>
</dbReference>
<dbReference type="InterPro" id="IPR044149">
    <property type="entry name" value="Nitrilases_CHs"/>
</dbReference>
<evidence type="ECO:0000259" key="4">
    <source>
        <dbReference type="PROSITE" id="PS50263"/>
    </source>
</evidence>
<dbReference type="PANTHER" id="PTHR46044">
    <property type="entry name" value="NITRILASE"/>
    <property type="match status" value="1"/>
</dbReference>
<dbReference type="EMBL" id="JAAQRI010000032">
    <property type="protein sequence ID" value="KAF5647349.1"/>
    <property type="molecule type" value="Genomic_DNA"/>
</dbReference>
<dbReference type="SUPFAM" id="SSF56601">
    <property type="entry name" value="beta-lactamase/transpeptidase-like"/>
    <property type="match status" value="1"/>
</dbReference>
<sequence length="865" mass="94279">MRIQTLGTAALAVLLGFGTVPVQASSPCPLFGPDLPIPTALGGDVSIKSTVSEILKLIPSIDIDFQNTSFSIDIYTAADKQPLFTYHHSAAYRGHGVHIVNDTTVYRIGDVSFNQPVTRYVPELADISAELRKNHASHLRYVDWDVITIGALASQMAGIPRDFPSPASTDRQLERLGFPSVRPVDFAYCGKSVLYPCNRTAFFDAIRNRHPVEAAFSTPIYSNIGYQIMAYALENITGTKYPDILSRQLIVPLGLNFTSYAKPASTDSSIIPDNPSSSWYDVDTRDEGPAGGIYLSTADLRRIGQSILTYEMLSPSQTQRWMKPLSFTADPQVAVGAPWEIARVPSTNRTSWMYTKGGKLGMYSSLIALLPDWGVGLTVLAAGPDAPGIVGMIPGAVVSKLVPALEQAAKRQARRSYSGRYGDGKNGLKLAVQDSLPGLGVTSWLVDGRDMFHSIRLIVSESSTGSGNVSMRLYPTGLQRQTDGKARTESWRAVYEIIDASSPSSSYCASWFSVDSVTYGGFMDYKVVVAAVHAAPVFMNKAATTDKVINLIEQAGKENIELLVFPETFIPGYPYWIECYPPLQQVGALAKYADESVVVQDGDEIARISAACRRTGVAISLGISERIAQGYTLFNSQVNIDANGSLLGVHRKLQPTYVERSVWAQGGGHTLRTYKLTASGRPFNLGGLCCWEHTMNGARQALITQHEHIHAGAWPALSTMAGFEAVADSQIEALMKSHALTAQVFVITASNYVDETCLEWMEKNLGKQEFVKAGGGWSAVIHPFCSFLAGPHTGAEEKLVKAEVDLSQLGQVKVWVDAAGHYQRPEILKFSFDDQPLWADEKQASERSSFVKNSPEEEPVSKETL</sequence>
<dbReference type="InterPro" id="IPR003010">
    <property type="entry name" value="C-N_Hydrolase"/>
</dbReference>
<comment type="similarity">
    <text evidence="1">Belongs to the carbon-nitrogen hydrolase superfamily. Nitrilase family.</text>
</comment>
<evidence type="ECO:0000313" key="5">
    <source>
        <dbReference type="EMBL" id="KAF5647349.1"/>
    </source>
</evidence>
<dbReference type="RefSeq" id="XP_037211116.1">
    <property type="nucleotide sequence ID" value="XM_037347906.1"/>
</dbReference>
<dbReference type="Proteomes" id="UP000530670">
    <property type="component" value="Unassembled WGS sequence"/>
</dbReference>
<feature type="signal peptide" evidence="3">
    <location>
        <begin position="1"/>
        <end position="24"/>
    </location>
</feature>
<evidence type="ECO:0000313" key="6">
    <source>
        <dbReference type="Proteomes" id="UP000530670"/>
    </source>
</evidence>